<evidence type="ECO:0008006" key="3">
    <source>
        <dbReference type="Google" id="ProtNLM"/>
    </source>
</evidence>
<dbReference type="EMBL" id="FOQK01000004">
    <property type="protein sequence ID" value="SFH75625.1"/>
    <property type="molecule type" value="Genomic_DNA"/>
</dbReference>
<sequence length="122" mass="14329">MHKVTAMSANDAMEQAKANWEMYYTLSQELLKFIDKQDIDAFTELTRQRDVIVERMKALPETEVYRQTDECKALVEKIKPLDMQIIYKAKSWLNKSKRQNATVHAYDLQSVNPVGNILNRKY</sequence>
<evidence type="ECO:0000313" key="1">
    <source>
        <dbReference type="EMBL" id="SFH75625.1"/>
    </source>
</evidence>
<dbReference type="Proteomes" id="UP000183639">
    <property type="component" value="Unassembled WGS sequence"/>
</dbReference>
<reference evidence="1 2" key="1">
    <citation type="submission" date="2016-10" db="EMBL/GenBank/DDBJ databases">
        <authorList>
            <person name="de Groot N.N."/>
        </authorList>
    </citation>
    <scope>NUCLEOTIDE SEQUENCE [LARGE SCALE GENOMIC DNA]</scope>
    <source>
        <strain evidence="1 2">Z108</strain>
    </source>
</reference>
<name>A0A1I3CM83_SELRU</name>
<evidence type="ECO:0000313" key="2">
    <source>
        <dbReference type="Proteomes" id="UP000183639"/>
    </source>
</evidence>
<organism evidence="1 2">
    <name type="scientific">Selenomonas ruminantium</name>
    <dbReference type="NCBI Taxonomy" id="971"/>
    <lineage>
        <taxon>Bacteria</taxon>
        <taxon>Bacillati</taxon>
        <taxon>Bacillota</taxon>
        <taxon>Negativicutes</taxon>
        <taxon>Selenomonadales</taxon>
        <taxon>Selenomonadaceae</taxon>
        <taxon>Selenomonas</taxon>
    </lineage>
</organism>
<dbReference type="AlphaFoldDB" id="A0A1I3CM83"/>
<proteinExistence type="predicted"/>
<gene>
    <name evidence="1" type="ORF">SAMN04487861_10415</name>
</gene>
<accession>A0A1I3CM83</accession>
<protein>
    <recommendedName>
        <fullName evidence="3">Flagellar protein FliT</fullName>
    </recommendedName>
</protein>